<dbReference type="Pfam" id="PF00665">
    <property type="entry name" value="rve"/>
    <property type="match status" value="1"/>
</dbReference>
<dbReference type="InterPro" id="IPR050900">
    <property type="entry name" value="Transposase_IS3/IS150/IS904"/>
</dbReference>
<evidence type="ECO:0000259" key="1">
    <source>
        <dbReference type="PROSITE" id="PS50994"/>
    </source>
</evidence>
<protein>
    <submittedName>
        <fullName evidence="2">Integrase core domain</fullName>
    </submittedName>
</protein>
<gene>
    <name evidence="2" type="ORF">RINTU1_16700</name>
</gene>
<comment type="caution">
    <text evidence="2">The sequence shown here is derived from an EMBL/GenBank/DDBJ whole genome shotgun (WGS) entry which is preliminary data.</text>
</comment>
<dbReference type="GO" id="GO:0003676">
    <property type="term" value="F:nucleic acid binding"/>
    <property type="evidence" value="ECO:0007669"/>
    <property type="project" value="InterPro"/>
</dbReference>
<dbReference type="InterPro" id="IPR036397">
    <property type="entry name" value="RNaseH_sf"/>
</dbReference>
<sequence length="279" mass="32289">MSDAERQRIMEICNSPEFSSFPPNVIVPTLADRGIYIASESTFYRVLKANKLLTPRRRERSYKRPGAQKTTAPNQVWSWDISYLPTPIKGRHLYLYMMMDIFSRKIVGADVFEQESGEQAAELLQRCIWKEKCAGKKIILHSDNGGPMRSYTLLAKMYDLGVISSYSRPRVSNDNPYSESLFRTVKYCPQWPAEGFTLLNDARAWVAQFVNGYNLEHKHSGIKYVTPDERHREADKEILAKRKAIYELARAKKPERWSKGCRNWNFIHEVMLNPEVSAA</sequence>
<dbReference type="GO" id="GO:0015074">
    <property type="term" value="P:DNA integration"/>
    <property type="evidence" value="ECO:0007669"/>
    <property type="project" value="InterPro"/>
</dbReference>
<evidence type="ECO:0000313" key="3">
    <source>
        <dbReference type="Proteomes" id="UP000504714"/>
    </source>
</evidence>
<dbReference type="NCBIfam" id="NF033516">
    <property type="entry name" value="transpos_IS3"/>
    <property type="match status" value="1"/>
</dbReference>
<dbReference type="InterPro" id="IPR001584">
    <property type="entry name" value="Integrase_cat-core"/>
</dbReference>
<dbReference type="PROSITE" id="PS50994">
    <property type="entry name" value="INTEGRASE"/>
    <property type="match status" value="1"/>
</dbReference>
<dbReference type="PANTHER" id="PTHR46889">
    <property type="entry name" value="TRANSPOSASE INSF FOR INSERTION SEQUENCE IS3B-RELATED"/>
    <property type="match status" value="1"/>
</dbReference>
<organism evidence="2 3">
    <name type="scientific">Candidatus Regiella insecticola</name>
    <dbReference type="NCBI Taxonomy" id="138073"/>
    <lineage>
        <taxon>Bacteria</taxon>
        <taxon>Pseudomonadati</taxon>
        <taxon>Pseudomonadota</taxon>
        <taxon>Gammaproteobacteria</taxon>
        <taxon>Enterobacterales</taxon>
        <taxon>Enterobacteriaceae</taxon>
        <taxon>aphid secondary symbionts</taxon>
        <taxon>Candidatus Regiella</taxon>
    </lineage>
</organism>
<proteinExistence type="predicted"/>
<dbReference type="EMBL" id="BLXO01000003">
    <property type="protein sequence ID" value="GFN46209.1"/>
    <property type="molecule type" value="Genomic_DNA"/>
</dbReference>
<dbReference type="Gene3D" id="3.30.420.10">
    <property type="entry name" value="Ribonuclease H-like superfamily/Ribonuclease H"/>
    <property type="match status" value="1"/>
</dbReference>
<reference evidence="2 3" key="1">
    <citation type="submission" date="2020-06" db="EMBL/GenBank/DDBJ databases">
        <title>The genome sequence of Candidatus Regiella insecticola strain Tut.</title>
        <authorList>
            <person name="Nikoh N."/>
            <person name="Tsuchida T."/>
            <person name="Koga R."/>
            <person name="Oshima K."/>
            <person name="Hattori M."/>
            <person name="Fukatsu T."/>
        </authorList>
    </citation>
    <scope>NUCLEOTIDE SEQUENCE [LARGE SCALE GENOMIC DNA]</scope>
    <source>
        <strain evidence="2 3">Tut</strain>
    </source>
</reference>
<evidence type="ECO:0000313" key="2">
    <source>
        <dbReference type="EMBL" id="GFN46209.1"/>
    </source>
</evidence>
<dbReference type="InterPro" id="IPR048020">
    <property type="entry name" value="Transpos_IS3"/>
</dbReference>
<dbReference type="Proteomes" id="UP000504714">
    <property type="component" value="Unassembled WGS sequence"/>
</dbReference>
<dbReference type="AlphaFoldDB" id="A0A6L2ZNT1"/>
<name>A0A6L2ZNT1_9ENTR</name>
<dbReference type="SUPFAM" id="SSF53098">
    <property type="entry name" value="Ribonuclease H-like"/>
    <property type="match status" value="1"/>
</dbReference>
<dbReference type="PANTHER" id="PTHR46889:SF4">
    <property type="entry name" value="TRANSPOSASE INSO FOR INSERTION SEQUENCE ELEMENT IS911B-RELATED"/>
    <property type="match status" value="1"/>
</dbReference>
<feature type="domain" description="Integrase catalytic" evidence="1">
    <location>
        <begin position="69"/>
        <end position="235"/>
    </location>
</feature>
<accession>A0A6L2ZNT1</accession>
<dbReference type="InterPro" id="IPR012337">
    <property type="entry name" value="RNaseH-like_sf"/>
</dbReference>